<reference evidence="3 4" key="1">
    <citation type="journal article" date="2018" name="Mol. Biol. Evol.">
        <title>Broad Genomic Sampling Reveals a Smut Pathogenic Ancestry of the Fungal Clade Ustilaginomycotina.</title>
        <authorList>
            <person name="Kijpornyongpan T."/>
            <person name="Mondo S.J."/>
            <person name="Barry K."/>
            <person name="Sandor L."/>
            <person name="Lee J."/>
            <person name="Lipzen A."/>
            <person name="Pangilinan J."/>
            <person name="LaButti K."/>
            <person name="Hainaut M."/>
            <person name="Henrissat B."/>
            <person name="Grigoriev I.V."/>
            <person name="Spatafora J.W."/>
            <person name="Aime M.C."/>
        </authorList>
    </citation>
    <scope>NUCLEOTIDE SEQUENCE [LARGE SCALE GENOMIC DNA]</scope>
    <source>
        <strain evidence="3 4">MCA 4186</strain>
    </source>
</reference>
<organism evidence="3 4">
    <name type="scientific">Tilletiopsis washingtonensis</name>
    <dbReference type="NCBI Taxonomy" id="58919"/>
    <lineage>
        <taxon>Eukaryota</taxon>
        <taxon>Fungi</taxon>
        <taxon>Dikarya</taxon>
        <taxon>Basidiomycota</taxon>
        <taxon>Ustilaginomycotina</taxon>
        <taxon>Exobasidiomycetes</taxon>
        <taxon>Entylomatales</taxon>
        <taxon>Entylomatales incertae sedis</taxon>
        <taxon>Tilletiopsis</taxon>
    </lineage>
</organism>
<keyword evidence="4" id="KW-1185">Reference proteome</keyword>
<dbReference type="InterPro" id="IPR013094">
    <property type="entry name" value="AB_hydrolase_3"/>
</dbReference>
<proteinExistence type="predicted"/>
<dbReference type="EMBL" id="KZ819305">
    <property type="protein sequence ID" value="PWN95303.1"/>
    <property type="molecule type" value="Genomic_DNA"/>
</dbReference>
<feature type="domain" description="Alpha/beta hydrolase fold-3" evidence="2">
    <location>
        <begin position="87"/>
        <end position="289"/>
    </location>
</feature>
<protein>
    <submittedName>
        <fullName evidence="3">Alpha/beta-hydrolase</fullName>
    </submittedName>
</protein>
<evidence type="ECO:0000256" key="1">
    <source>
        <dbReference type="ARBA" id="ARBA00022801"/>
    </source>
</evidence>
<dbReference type="PANTHER" id="PTHR48081:SF8">
    <property type="entry name" value="ALPHA_BETA HYDROLASE FOLD-3 DOMAIN-CONTAINING PROTEIN-RELATED"/>
    <property type="match status" value="1"/>
</dbReference>
<evidence type="ECO:0000259" key="2">
    <source>
        <dbReference type="Pfam" id="PF07859"/>
    </source>
</evidence>
<dbReference type="RefSeq" id="XP_025595582.1">
    <property type="nucleotide sequence ID" value="XM_025740691.1"/>
</dbReference>
<dbReference type="Proteomes" id="UP000245946">
    <property type="component" value="Unassembled WGS sequence"/>
</dbReference>
<accession>A0A316Z569</accession>
<dbReference type="Gene3D" id="3.40.50.1820">
    <property type="entry name" value="alpha/beta hydrolase"/>
    <property type="match status" value="1"/>
</dbReference>
<sequence length="326" mass="36153">MADASASLPPPPGRHAYSLQYLRLQLFALVLRSLIAPLNWLGKLVIPYGVSGVVRHSFLIPSRDKGRRIRVWAYECSATRHQRKAVVLNWHGSGFMTPGLTQDAAFCAQLARQLDCVVLDCDYRKAPSHPFPAAPNDAEDAVRWVLSKTERFDTSRIALTGFSAGGNLALSVSNSLGPSLISAVATFYAPTNFTLGDGVKRAPEGQPFKPLVWVFRQFALAYLPKGTRREHPRLSVLFAPPERYPGTVLCICGAMDTLHEDSVRLCKRLQEAGGQDVEFISAPGRRHGWDKGLTKAAREEARGYYRQVGLAIERSWQKKPARESRL</sequence>
<dbReference type="InterPro" id="IPR050300">
    <property type="entry name" value="GDXG_lipolytic_enzyme"/>
</dbReference>
<dbReference type="GO" id="GO:0016787">
    <property type="term" value="F:hydrolase activity"/>
    <property type="evidence" value="ECO:0007669"/>
    <property type="project" value="UniProtKB-KW"/>
</dbReference>
<dbReference type="InterPro" id="IPR029058">
    <property type="entry name" value="AB_hydrolase_fold"/>
</dbReference>
<gene>
    <name evidence="3" type="ORF">FA09DRAFT_312332</name>
</gene>
<dbReference type="Pfam" id="PF07859">
    <property type="entry name" value="Abhydrolase_3"/>
    <property type="match status" value="1"/>
</dbReference>
<dbReference type="GeneID" id="37268237"/>
<dbReference type="PANTHER" id="PTHR48081">
    <property type="entry name" value="AB HYDROLASE SUPERFAMILY PROTEIN C4A8.06C"/>
    <property type="match status" value="1"/>
</dbReference>
<name>A0A316Z569_9BASI</name>
<dbReference type="OrthoDB" id="408631at2759"/>
<evidence type="ECO:0000313" key="4">
    <source>
        <dbReference type="Proteomes" id="UP000245946"/>
    </source>
</evidence>
<dbReference type="AlphaFoldDB" id="A0A316Z569"/>
<dbReference type="STRING" id="58919.A0A316Z569"/>
<evidence type="ECO:0000313" key="3">
    <source>
        <dbReference type="EMBL" id="PWN95303.1"/>
    </source>
</evidence>
<dbReference type="SUPFAM" id="SSF53474">
    <property type="entry name" value="alpha/beta-Hydrolases"/>
    <property type="match status" value="1"/>
</dbReference>
<keyword evidence="1 3" id="KW-0378">Hydrolase</keyword>